<feature type="domain" description="PIN" evidence="9">
    <location>
        <begin position="6"/>
        <end position="122"/>
    </location>
</feature>
<dbReference type="CDD" id="cd18749">
    <property type="entry name" value="PIN_VapC4-5_FitB-like"/>
    <property type="match status" value="1"/>
</dbReference>
<reference evidence="10 11" key="1">
    <citation type="submission" date="2020-08" db="EMBL/GenBank/DDBJ databases">
        <title>Bridging the membrane lipid divide: bacteria of the FCB group superphylum have the potential to synthesize archaeal ether lipids.</title>
        <authorList>
            <person name="Villanueva L."/>
            <person name="Von Meijenfeldt F.A.B."/>
            <person name="Westbye A.B."/>
            <person name="Yadav S."/>
            <person name="Hopmans E.C."/>
            <person name="Dutilh B.E."/>
            <person name="Sinninghe Damste J.S."/>
        </authorList>
    </citation>
    <scope>NUCLEOTIDE SEQUENCE [LARGE SCALE GENOMIC DNA]</scope>
    <source>
        <strain evidence="10">NIOZ-UU30</strain>
    </source>
</reference>
<evidence type="ECO:0000256" key="7">
    <source>
        <dbReference type="ARBA" id="ARBA00038093"/>
    </source>
</evidence>
<evidence type="ECO:0000256" key="3">
    <source>
        <dbReference type="ARBA" id="ARBA00022722"/>
    </source>
</evidence>
<dbReference type="Proteomes" id="UP000603434">
    <property type="component" value="Unassembled WGS sequence"/>
</dbReference>
<dbReference type="EMBL" id="JACNJH010000262">
    <property type="protein sequence ID" value="MBC8363155.1"/>
    <property type="molecule type" value="Genomic_DNA"/>
</dbReference>
<evidence type="ECO:0000313" key="11">
    <source>
        <dbReference type="Proteomes" id="UP000603434"/>
    </source>
</evidence>
<keyword evidence="8" id="KW-0800">Toxin</keyword>
<protein>
    <recommendedName>
        <fullName evidence="8">Ribonuclease VapC</fullName>
        <shortName evidence="8">RNase VapC</shortName>
        <ecNumber evidence="8">3.1.-.-</ecNumber>
    </recommendedName>
    <alternativeName>
        <fullName evidence="8">Toxin VapC</fullName>
    </alternativeName>
</protein>
<evidence type="ECO:0000256" key="6">
    <source>
        <dbReference type="ARBA" id="ARBA00022842"/>
    </source>
</evidence>
<keyword evidence="3 8" id="KW-0540">Nuclease</keyword>
<feature type="binding site" evidence="8">
    <location>
        <position position="9"/>
    </location>
    <ligand>
        <name>Mg(2+)</name>
        <dbReference type="ChEBI" id="CHEBI:18420"/>
    </ligand>
</feature>
<gene>
    <name evidence="8" type="primary">vapC</name>
    <name evidence="10" type="ORF">H8E23_17355</name>
</gene>
<keyword evidence="4 8" id="KW-0479">Metal-binding</keyword>
<comment type="function">
    <text evidence="8">Toxic component of a toxin-antitoxin (TA) system. An RNase.</text>
</comment>
<keyword evidence="6 8" id="KW-0460">Magnesium</keyword>
<evidence type="ECO:0000256" key="4">
    <source>
        <dbReference type="ARBA" id="ARBA00022723"/>
    </source>
</evidence>
<dbReference type="InterPro" id="IPR050556">
    <property type="entry name" value="Type_II_TA_system_RNase"/>
</dbReference>
<dbReference type="EC" id="3.1.-.-" evidence="8"/>
<dbReference type="HAMAP" id="MF_00265">
    <property type="entry name" value="VapC_Nob1"/>
    <property type="match status" value="1"/>
</dbReference>
<dbReference type="GO" id="GO:0000287">
    <property type="term" value="F:magnesium ion binding"/>
    <property type="evidence" value="ECO:0007669"/>
    <property type="project" value="UniProtKB-UniRule"/>
</dbReference>
<evidence type="ECO:0000313" key="10">
    <source>
        <dbReference type="EMBL" id="MBC8363155.1"/>
    </source>
</evidence>
<evidence type="ECO:0000259" key="9">
    <source>
        <dbReference type="Pfam" id="PF01850"/>
    </source>
</evidence>
<comment type="similarity">
    <text evidence="7 8">Belongs to the PINc/VapC protein family.</text>
</comment>
<dbReference type="PANTHER" id="PTHR33653:SF1">
    <property type="entry name" value="RIBONUCLEASE VAPC2"/>
    <property type="match status" value="1"/>
</dbReference>
<evidence type="ECO:0000256" key="1">
    <source>
        <dbReference type="ARBA" id="ARBA00001946"/>
    </source>
</evidence>
<keyword evidence="2 8" id="KW-1277">Toxin-antitoxin system</keyword>
<dbReference type="Pfam" id="PF01850">
    <property type="entry name" value="PIN"/>
    <property type="match status" value="1"/>
</dbReference>
<dbReference type="GO" id="GO:0016787">
    <property type="term" value="F:hydrolase activity"/>
    <property type="evidence" value="ECO:0007669"/>
    <property type="project" value="UniProtKB-KW"/>
</dbReference>
<sequence>MTAPKVVIDTNIVSYMMRGQAEAQAYVKHLQGNLLAISFITVGELFYGAEKARWGAQRRLRLETTLRNFLVIPYDYETAKTYARILVDCERNGRPISFSDAWIAACALRHSVPLVTHNAKDFQFVSGLKVITEAVESR</sequence>
<evidence type="ECO:0000256" key="5">
    <source>
        <dbReference type="ARBA" id="ARBA00022801"/>
    </source>
</evidence>
<name>A0A8J6TII1_9BACT</name>
<dbReference type="InterPro" id="IPR022907">
    <property type="entry name" value="VapC_family"/>
</dbReference>
<dbReference type="AlphaFoldDB" id="A0A8J6TII1"/>
<feature type="binding site" evidence="8">
    <location>
        <position position="100"/>
    </location>
    <ligand>
        <name>Mg(2+)</name>
        <dbReference type="ChEBI" id="CHEBI:18420"/>
    </ligand>
</feature>
<comment type="caution">
    <text evidence="10">The sequence shown here is derived from an EMBL/GenBank/DDBJ whole genome shotgun (WGS) entry which is preliminary data.</text>
</comment>
<keyword evidence="5 8" id="KW-0378">Hydrolase</keyword>
<dbReference type="InterPro" id="IPR029060">
    <property type="entry name" value="PIN-like_dom_sf"/>
</dbReference>
<dbReference type="GO" id="GO:0090729">
    <property type="term" value="F:toxin activity"/>
    <property type="evidence" value="ECO:0007669"/>
    <property type="project" value="UniProtKB-KW"/>
</dbReference>
<dbReference type="GO" id="GO:0004540">
    <property type="term" value="F:RNA nuclease activity"/>
    <property type="evidence" value="ECO:0007669"/>
    <property type="project" value="InterPro"/>
</dbReference>
<evidence type="ECO:0000256" key="8">
    <source>
        <dbReference type="HAMAP-Rule" id="MF_00265"/>
    </source>
</evidence>
<dbReference type="SUPFAM" id="SSF88723">
    <property type="entry name" value="PIN domain-like"/>
    <property type="match status" value="1"/>
</dbReference>
<dbReference type="PANTHER" id="PTHR33653">
    <property type="entry name" value="RIBONUCLEASE VAPC2"/>
    <property type="match status" value="1"/>
</dbReference>
<comment type="cofactor">
    <cofactor evidence="1 8">
        <name>Mg(2+)</name>
        <dbReference type="ChEBI" id="CHEBI:18420"/>
    </cofactor>
</comment>
<accession>A0A8J6TII1</accession>
<dbReference type="InterPro" id="IPR002716">
    <property type="entry name" value="PIN_dom"/>
</dbReference>
<dbReference type="Gene3D" id="3.40.50.1010">
    <property type="entry name" value="5'-nuclease"/>
    <property type="match status" value="1"/>
</dbReference>
<organism evidence="10 11">
    <name type="scientific">Candidatus Desulfatibia profunda</name>
    <dbReference type="NCBI Taxonomy" id="2841695"/>
    <lineage>
        <taxon>Bacteria</taxon>
        <taxon>Pseudomonadati</taxon>
        <taxon>Thermodesulfobacteriota</taxon>
        <taxon>Desulfobacteria</taxon>
        <taxon>Desulfobacterales</taxon>
        <taxon>Desulfobacterales incertae sedis</taxon>
        <taxon>Candidatus Desulfatibia</taxon>
    </lineage>
</organism>
<evidence type="ECO:0000256" key="2">
    <source>
        <dbReference type="ARBA" id="ARBA00022649"/>
    </source>
</evidence>
<proteinExistence type="inferred from homology"/>